<dbReference type="Pfam" id="PF00015">
    <property type="entry name" value="MCPsignal"/>
    <property type="match status" value="1"/>
</dbReference>
<keyword evidence="5" id="KW-0812">Transmembrane</keyword>
<keyword evidence="5" id="KW-1133">Transmembrane helix</keyword>
<evidence type="ECO:0000313" key="7">
    <source>
        <dbReference type="EMBL" id="CDL91590.1"/>
    </source>
</evidence>
<dbReference type="Gene3D" id="3.90.1520.10">
    <property type="entry name" value="H-NOX domain"/>
    <property type="match status" value="1"/>
</dbReference>
<dbReference type="PRINTS" id="PR00260">
    <property type="entry name" value="CHEMTRNSDUCR"/>
</dbReference>
<dbReference type="GO" id="GO:0020037">
    <property type="term" value="F:heme binding"/>
    <property type="evidence" value="ECO:0007669"/>
    <property type="project" value="InterPro"/>
</dbReference>
<dbReference type="GO" id="GO:0016020">
    <property type="term" value="C:membrane"/>
    <property type="evidence" value="ECO:0007669"/>
    <property type="project" value="InterPro"/>
</dbReference>
<evidence type="ECO:0000313" key="8">
    <source>
        <dbReference type="Proteomes" id="UP000019482"/>
    </source>
</evidence>
<dbReference type="OrthoDB" id="1660488at2"/>
<keyword evidence="4" id="KW-0175">Coiled coil</keyword>
<dbReference type="PANTHER" id="PTHR32089">
    <property type="entry name" value="METHYL-ACCEPTING CHEMOTAXIS PROTEIN MCPB"/>
    <property type="match status" value="1"/>
</dbReference>
<feature type="coiled-coil region" evidence="4">
    <location>
        <begin position="346"/>
        <end position="387"/>
    </location>
</feature>
<dbReference type="InterPro" id="IPR011644">
    <property type="entry name" value="Heme_NO-bd"/>
</dbReference>
<dbReference type="PROSITE" id="PS50111">
    <property type="entry name" value="CHEMOTAXIS_TRANSDUC_2"/>
    <property type="match status" value="1"/>
</dbReference>
<dbReference type="Pfam" id="PF07700">
    <property type="entry name" value="HNOB"/>
    <property type="match status" value="1"/>
</dbReference>
<sequence length="599" mass="67023">MKGTVVATWIKTCRKLYGDKVADNAMSSVGWSPSKIFFPVEDVDDEKVKQTIKTISRLSNDPIQVVWKKIGLDNIKQFYKVYPAFFKHENLYSFFKSMFDVHVVMTKKFPGAKPPLVIIEPISNREAIFEYKSKRGMFDYLLGMIEGSAKFFNEKLQIEQIEKNDSYMKFKFTFENDIYYKKVYRFSKLLSFGFIKNLGAKVGIFNFILCFIVSGFLFGIHDIVKILFVSAAAFIGSYISGSLLVKPKKLILDSISKIKNNSYIEDSDIETGDFFEDIYKSLKDYKGVVRSDFVGFKGVTDEMGAFVSNINKISSSMSSTSNDISGVVEQVADGAVNQAENTESVASILNENISNLKSIVDNENNNKSELEKAIDKINNSYENVNSTSNNILNTLESFQQVKDKGSELQSKAINITNIVSIVSGISEQTNLLALNASIEAARAGEQGKGFAVVAEEIRKLAEQSQDAVEEINSNLNKFVEEIKELVYKIESQFNVLQSETTNLEEVRHINYEATTSISSVASSMIETINELTKESDSISGVYDNVESLAAIAEENSASSEEVSANISNYTNEIKKLVKGIGEFKGITEVFKNDLEKYKI</sequence>
<evidence type="ECO:0000256" key="2">
    <source>
        <dbReference type="ARBA" id="ARBA00029447"/>
    </source>
</evidence>
<feature type="transmembrane region" description="Helical" evidence="5">
    <location>
        <begin position="226"/>
        <end position="245"/>
    </location>
</feature>
<gene>
    <name evidence="7" type="ORF">CTDIVETGP_1660</name>
</gene>
<dbReference type="InterPro" id="IPR038158">
    <property type="entry name" value="H-NOX_domain_sf"/>
</dbReference>
<dbReference type="PANTHER" id="PTHR32089:SF112">
    <property type="entry name" value="LYSOZYME-LIKE PROTEIN-RELATED"/>
    <property type="match status" value="1"/>
</dbReference>
<dbReference type="GO" id="GO:0004888">
    <property type="term" value="F:transmembrane signaling receptor activity"/>
    <property type="evidence" value="ECO:0007669"/>
    <property type="project" value="InterPro"/>
</dbReference>
<evidence type="ECO:0000256" key="5">
    <source>
        <dbReference type="SAM" id="Phobius"/>
    </source>
</evidence>
<name>W6N615_CLOTY</name>
<dbReference type="Proteomes" id="UP000019482">
    <property type="component" value="Unassembled WGS sequence"/>
</dbReference>
<accession>W6N615</accession>
<dbReference type="RefSeq" id="WP_017753171.1">
    <property type="nucleotide sequence ID" value="NZ_CBXI010000029.1"/>
</dbReference>
<dbReference type="InterPro" id="IPR004090">
    <property type="entry name" value="Chemotax_Me-accpt_rcpt"/>
</dbReference>
<keyword evidence="1 3" id="KW-0807">Transducer</keyword>
<keyword evidence="8" id="KW-1185">Reference proteome</keyword>
<evidence type="ECO:0000256" key="4">
    <source>
        <dbReference type="SAM" id="Coils"/>
    </source>
</evidence>
<organism evidence="7 8">
    <name type="scientific">Clostridium tyrobutyricum DIVETGP</name>
    <dbReference type="NCBI Taxonomy" id="1408889"/>
    <lineage>
        <taxon>Bacteria</taxon>
        <taxon>Bacillati</taxon>
        <taxon>Bacillota</taxon>
        <taxon>Clostridia</taxon>
        <taxon>Eubacteriales</taxon>
        <taxon>Clostridiaceae</taxon>
        <taxon>Clostridium</taxon>
    </lineage>
</organism>
<protein>
    <submittedName>
        <fullName evidence="7">Methyl-accepting chemotaxis protein</fullName>
    </submittedName>
</protein>
<evidence type="ECO:0000256" key="3">
    <source>
        <dbReference type="PROSITE-ProRule" id="PRU00284"/>
    </source>
</evidence>
<reference evidence="7 8" key="1">
    <citation type="journal article" date="2015" name="Genome Announc.">
        <title>Draft Genome Sequence of Clostridium tyrobutyricum Strain DIVETGP, Isolated from Cow's Milk for Grana Padano Production.</title>
        <authorList>
            <person name="Soggiu A."/>
            <person name="Piras C."/>
            <person name="Gaiarsa S."/>
            <person name="Sassera D."/>
            <person name="Roncada P."/>
            <person name="Bendixen E."/>
            <person name="Brasca M."/>
            <person name="Bonizzi L."/>
        </authorList>
    </citation>
    <scope>NUCLEOTIDE SEQUENCE [LARGE SCALE GENOMIC DNA]</scope>
    <source>
        <strain evidence="7 8">DIVETGP</strain>
    </source>
</reference>
<keyword evidence="5" id="KW-0472">Membrane</keyword>
<dbReference type="GO" id="GO:0006935">
    <property type="term" value="P:chemotaxis"/>
    <property type="evidence" value="ECO:0007669"/>
    <property type="project" value="InterPro"/>
</dbReference>
<evidence type="ECO:0000259" key="6">
    <source>
        <dbReference type="PROSITE" id="PS50111"/>
    </source>
</evidence>
<comment type="caution">
    <text evidence="7">The sequence shown here is derived from an EMBL/GenBank/DDBJ whole genome shotgun (WGS) entry which is preliminary data.</text>
</comment>
<dbReference type="SUPFAM" id="SSF111126">
    <property type="entry name" value="Ligand-binding domain in the NO signalling and Golgi transport"/>
    <property type="match status" value="1"/>
</dbReference>
<dbReference type="SMART" id="SM00283">
    <property type="entry name" value="MA"/>
    <property type="match status" value="1"/>
</dbReference>
<feature type="domain" description="Methyl-accepting transducer" evidence="6">
    <location>
        <begin position="313"/>
        <end position="570"/>
    </location>
</feature>
<dbReference type="InterPro" id="IPR004089">
    <property type="entry name" value="MCPsignal_dom"/>
</dbReference>
<feature type="transmembrane region" description="Helical" evidence="5">
    <location>
        <begin position="198"/>
        <end position="220"/>
    </location>
</feature>
<dbReference type="SUPFAM" id="SSF58104">
    <property type="entry name" value="Methyl-accepting chemotaxis protein (MCP) signaling domain"/>
    <property type="match status" value="1"/>
</dbReference>
<feature type="coiled-coil region" evidence="4">
    <location>
        <begin position="454"/>
        <end position="488"/>
    </location>
</feature>
<evidence type="ECO:0000256" key="1">
    <source>
        <dbReference type="ARBA" id="ARBA00023224"/>
    </source>
</evidence>
<proteinExistence type="inferred from homology"/>
<dbReference type="Gene3D" id="1.10.287.950">
    <property type="entry name" value="Methyl-accepting chemotaxis protein"/>
    <property type="match status" value="1"/>
</dbReference>
<dbReference type="AlphaFoldDB" id="W6N615"/>
<dbReference type="EMBL" id="CBXI010000029">
    <property type="protein sequence ID" value="CDL91590.1"/>
    <property type="molecule type" value="Genomic_DNA"/>
</dbReference>
<dbReference type="InterPro" id="IPR024096">
    <property type="entry name" value="NO_sig/Golgi_transp_ligand-bd"/>
</dbReference>
<dbReference type="GeneID" id="29420435"/>
<dbReference type="GO" id="GO:0007165">
    <property type="term" value="P:signal transduction"/>
    <property type="evidence" value="ECO:0007669"/>
    <property type="project" value="UniProtKB-KW"/>
</dbReference>
<comment type="similarity">
    <text evidence="2">Belongs to the methyl-accepting chemotaxis (MCP) protein family.</text>
</comment>